<evidence type="ECO:0000313" key="8">
    <source>
        <dbReference type="EMBL" id="WZN60463.1"/>
    </source>
</evidence>
<name>A0AAX4P3H7_9CHLO</name>
<organism evidence="8 9">
    <name type="scientific">Chloropicon roscoffensis</name>
    <dbReference type="NCBI Taxonomy" id="1461544"/>
    <lineage>
        <taxon>Eukaryota</taxon>
        <taxon>Viridiplantae</taxon>
        <taxon>Chlorophyta</taxon>
        <taxon>Chloropicophyceae</taxon>
        <taxon>Chloropicales</taxon>
        <taxon>Chloropicaceae</taxon>
        <taxon>Chloropicon</taxon>
    </lineage>
</organism>
<dbReference type="PROSITE" id="PS51032">
    <property type="entry name" value="AP2_ERF"/>
    <property type="match status" value="2"/>
</dbReference>
<evidence type="ECO:0000259" key="7">
    <source>
        <dbReference type="PROSITE" id="PS51032"/>
    </source>
</evidence>
<keyword evidence="5" id="KW-0539">Nucleus</keyword>
<dbReference type="Gene3D" id="3.30.730.10">
    <property type="entry name" value="AP2/ERF domain"/>
    <property type="match status" value="2"/>
</dbReference>
<dbReference type="AlphaFoldDB" id="A0AAX4P3H7"/>
<dbReference type="EMBL" id="CP151503">
    <property type="protein sequence ID" value="WZN60463.1"/>
    <property type="molecule type" value="Genomic_DNA"/>
</dbReference>
<dbReference type="PANTHER" id="PTHR32467">
    <property type="entry name" value="AP2-LIKE ETHYLENE-RESPONSIVE TRANSCRIPTION FACTOR"/>
    <property type="match status" value="1"/>
</dbReference>
<dbReference type="CDD" id="cd00018">
    <property type="entry name" value="AP2"/>
    <property type="match status" value="1"/>
</dbReference>
<sequence>MAGAKVFWKTTSKEKTVVAPGVLTRKTSVENGSVEATPGDALPGGEKRAAECAMPRDAPDAEVDVAAPPAGKKKGVKSAGKALRDKPFKGTSAYKGVAQHRVTRRWESHVWEAKKQLYLGSFAEEVEAARAYDRAAIYLGKPDSELNFSFANYASEAETLRKMTKEQFLAHLRRLSNGFSRGKTRFRGVSYRSQTGRWEARISGVVENKYTYLGTYDR</sequence>
<dbReference type="SUPFAM" id="SSF54171">
    <property type="entry name" value="DNA-binding domain"/>
    <property type="match status" value="1"/>
</dbReference>
<evidence type="ECO:0000256" key="6">
    <source>
        <dbReference type="SAM" id="MobiDB-lite"/>
    </source>
</evidence>
<dbReference type="InterPro" id="IPR016177">
    <property type="entry name" value="DNA-bd_dom_sf"/>
</dbReference>
<evidence type="ECO:0000256" key="2">
    <source>
        <dbReference type="ARBA" id="ARBA00023015"/>
    </source>
</evidence>
<protein>
    <submittedName>
        <fullName evidence="8">AP2-like ethylene-responsive transcription factor</fullName>
    </submittedName>
</protein>
<keyword evidence="2" id="KW-0805">Transcription regulation</keyword>
<keyword evidence="3" id="KW-0238">DNA-binding</keyword>
<keyword evidence="9" id="KW-1185">Reference proteome</keyword>
<dbReference type="SMART" id="SM00380">
    <property type="entry name" value="AP2"/>
    <property type="match status" value="1"/>
</dbReference>
<comment type="subcellular location">
    <subcellularLocation>
        <location evidence="1">Nucleus</location>
    </subcellularLocation>
</comment>
<proteinExistence type="predicted"/>
<dbReference type="GO" id="GO:0005634">
    <property type="term" value="C:nucleus"/>
    <property type="evidence" value="ECO:0007669"/>
    <property type="project" value="UniProtKB-SubCell"/>
</dbReference>
<gene>
    <name evidence="8" type="ORF">HKI87_03g19930</name>
</gene>
<evidence type="ECO:0000256" key="1">
    <source>
        <dbReference type="ARBA" id="ARBA00004123"/>
    </source>
</evidence>
<feature type="domain" description="AP2/ERF" evidence="7">
    <location>
        <begin position="93"/>
        <end position="149"/>
    </location>
</feature>
<evidence type="ECO:0000256" key="5">
    <source>
        <dbReference type="ARBA" id="ARBA00023242"/>
    </source>
</evidence>
<keyword evidence="4" id="KW-0804">Transcription</keyword>
<evidence type="ECO:0000256" key="3">
    <source>
        <dbReference type="ARBA" id="ARBA00023125"/>
    </source>
</evidence>
<reference evidence="8 9" key="1">
    <citation type="submission" date="2024-03" db="EMBL/GenBank/DDBJ databases">
        <title>Complete genome sequence of the green alga Chloropicon roscoffensis RCC1871.</title>
        <authorList>
            <person name="Lemieux C."/>
            <person name="Pombert J.-F."/>
            <person name="Otis C."/>
            <person name="Turmel M."/>
        </authorList>
    </citation>
    <scope>NUCLEOTIDE SEQUENCE [LARGE SCALE GENOMIC DNA]</scope>
    <source>
        <strain evidence="8 9">RCC1871</strain>
    </source>
</reference>
<accession>A0AAX4P3H7</accession>
<evidence type="ECO:0000256" key="4">
    <source>
        <dbReference type="ARBA" id="ARBA00023163"/>
    </source>
</evidence>
<feature type="domain" description="AP2/ERF" evidence="7">
    <location>
        <begin position="185"/>
        <end position="218"/>
    </location>
</feature>
<evidence type="ECO:0000313" key="9">
    <source>
        <dbReference type="Proteomes" id="UP001472866"/>
    </source>
</evidence>
<dbReference type="InterPro" id="IPR001471">
    <property type="entry name" value="AP2/ERF_dom"/>
</dbReference>
<dbReference type="GO" id="GO:0003677">
    <property type="term" value="F:DNA binding"/>
    <property type="evidence" value="ECO:0007669"/>
    <property type="project" value="UniProtKB-KW"/>
</dbReference>
<dbReference type="InterPro" id="IPR036955">
    <property type="entry name" value="AP2/ERF_dom_sf"/>
</dbReference>
<dbReference type="PANTHER" id="PTHR32467:SF213">
    <property type="entry name" value="OS03G0770700 PROTEIN"/>
    <property type="match status" value="1"/>
</dbReference>
<dbReference type="Proteomes" id="UP001472866">
    <property type="component" value="Chromosome 03"/>
</dbReference>
<feature type="region of interest" description="Disordered" evidence="6">
    <location>
        <begin position="26"/>
        <end position="82"/>
    </location>
</feature>
<dbReference type="GO" id="GO:0003700">
    <property type="term" value="F:DNA-binding transcription factor activity"/>
    <property type="evidence" value="ECO:0007669"/>
    <property type="project" value="InterPro"/>
</dbReference>